<proteinExistence type="predicted"/>
<dbReference type="EMBL" id="JABFAD010000010">
    <property type="protein sequence ID" value="MBA0810646.1"/>
    <property type="molecule type" value="Genomic_DNA"/>
</dbReference>
<reference evidence="2 3" key="1">
    <citation type="journal article" date="2019" name="Genome Biol. Evol.">
        <title>Insights into the evolution of the New World diploid cottons (Gossypium, subgenus Houzingenia) based on genome sequencing.</title>
        <authorList>
            <person name="Grover C.E."/>
            <person name="Arick M.A. 2nd"/>
            <person name="Thrash A."/>
            <person name="Conover J.L."/>
            <person name="Sanders W.S."/>
            <person name="Peterson D.G."/>
            <person name="Frelichowski J.E."/>
            <person name="Scheffler J.A."/>
            <person name="Scheffler B.E."/>
            <person name="Wendel J.F."/>
        </authorList>
    </citation>
    <scope>NUCLEOTIDE SEQUENCE [LARGE SCALE GENOMIC DNA]</scope>
    <source>
        <strain evidence="2">0</strain>
        <tissue evidence="2">Leaf</tissue>
    </source>
</reference>
<evidence type="ECO:0008006" key="4">
    <source>
        <dbReference type="Google" id="ProtNLM"/>
    </source>
</evidence>
<feature type="chain" id="PRO_5029709690" description="LysM domain-containing protein" evidence="1">
    <location>
        <begin position="20"/>
        <end position="128"/>
    </location>
</feature>
<evidence type="ECO:0000256" key="1">
    <source>
        <dbReference type="SAM" id="SignalP"/>
    </source>
</evidence>
<dbReference type="Proteomes" id="UP000593560">
    <property type="component" value="Unassembled WGS sequence"/>
</dbReference>
<accession>A0A7J9HLG3</accession>
<feature type="signal peptide" evidence="1">
    <location>
        <begin position="1"/>
        <end position="19"/>
    </location>
</feature>
<keyword evidence="3" id="KW-1185">Reference proteome</keyword>
<name>A0A7J9HLG3_9ROSI</name>
<dbReference type="AlphaFoldDB" id="A0A7J9HLG3"/>
<organism evidence="2 3">
    <name type="scientific">Gossypium harknessii</name>
    <dbReference type="NCBI Taxonomy" id="34285"/>
    <lineage>
        <taxon>Eukaryota</taxon>
        <taxon>Viridiplantae</taxon>
        <taxon>Streptophyta</taxon>
        <taxon>Embryophyta</taxon>
        <taxon>Tracheophyta</taxon>
        <taxon>Spermatophyta</taxon>
        <taxon>Magnoliopsida</taxon>
        <taxon>eudicotyledons</taxon>
        <taxon>Gunneridae</taxon>
        <taxon>Pentapetalae</taxon>
        <taxon>rosids</taxon>
        <taxon>malvids</taxon>
        <taxon>Malvales</taxon>
        <taxon>Malvaceae</taxon>
        <taxon>Malvoideae</taxon>
        <taxon>Gossypium</taxon>
    </lineage>
</organism>
<keyword evidence="1" id="KW-0732">Signal</keyword>
<gene>
    <name evidence="2" type="ORF">Gohar_002616</name>
</gene>
<comment type="caution">
    <text evidence="2">The sequence shown here is derived from an EMBL/GenBank/DDBJ whole genome shotgun (WGS) entry which is preliminary data.</text>
</comment>
<dbReference type="OrthoDB" id="4062651at2759"/>
<evidence type="ECO:0000313" key="3">
    <source>
        <dbReference type="Proteomes" id="UP000593560"/>
    </source>
</evidence>
<protein>
    <recommendedName>
        <fullName evidence="4">LysM domain-containing protein</fullName>
    </recommendedName>
</protein>
<evidence type="ECO:0000313" key="2">
    <source>
        <dbReference type="EMBL" id="MBA0810646.1"/>
    </source>
</evidence>
<sequence>MRLLLGLIIWTWLPGTSHSLPCNVSLAESCSASLYYVPRTIKPSTKHLVPFAWIPMMSLIAIWTTESQLEDTWDSISLEFGSFVVKNPGMALITPRTMTLDVIYGYFGNASTFICKVTKGDTLYTICL</sequence>